<protein>
    <recommendedName>
        <fullName evidence="4">superoxide dismutase</fullName>
        <ecNumber evidence="4">1.15.1.1</ecNumber>
    </recommendedName>
</protein>
<comment type="catalytic activity">
    <reaction evidence="7">
        <text>2 superoxide + 2 H(+) = H2O2 + O2</text>
        <dbReference type="Rhea" id="RHEA:20696"/>
        <dbReference type="ChEBI" id="CHEBI:15378"/>
        <dbReference type="ChEBI" id="CHEBI:15379"/>
        <dbReference type="ChEBI" id="CHEBI:16240"/>
        <dbReference type="ChEBI" id="CHEBI:18421"/>
        <dbReference type="EC" id="1.15.1.1"/>
    </reaction>
</comment>
<comment type="subcellular location">
    <subcellularLocation>
        <location evidence="1">Cell envelope</location>
    </subcellularLocation>
    <subcellularLocation>
        <location evidence="2">Secreted</location>
    </subcellularLocation>
</comment>
<feature type="signal peptide" evidence="8">
    <location>
        <begin position="1"/>
        <end position="20"/>
    </location>
</feature>
<evidence type="ECO:0000256" key="6">
    <source>
        <dbReference type="ARBA" id="ARBA00022862"/>
    </source>
</evidence>
<evidence type="ECO:0000256" key="7">
    <source>
        <dbReference type="ARBA" id="ARBA00049204"/>
    </source>
</evidence>
<keyword evidence="8" id="KW-0732">Signal</keyword>
<reference evidence="9 10" key="1">
    <citation type="journal article" date="2016" name="Fungal Biol.">
        <title>The genome of Xylona heveae provides a window into fungal endophytism.</title>
        <authorList>
            <person name="Gazis R."/>
            <person name="Kuo A."/>
            <person name="Riley R."/>
            <person name="LaButti K."/>
            <person name="Lipzen A."/>
            <person name="Lin J."/>
            <person name="Amirebrahimi M."/>
            <person name="Hesse C.N."/>
            <person name="Spatafora J.W."/>
            <person name="Henrissat B."/>
            <person name="Hainaut M."/>
            <person name="Grigoriev I.V."/>
            <person name="Hibbett D.S."/>
        </authorList>
    </citation>
    <scope>NUCLEOTIDE SEQUENCE [LARGE SCALE GENOMIC DNA]</scope>
    <source>
        <strain evidence="9 10">TC161</strain>
    </source>
</reference>
<keyword evidence="10" id="KW-1185">Reference proteome</keyword>
<dbReference type="AlphaFoldDB" id="A0A165JPS5"/>
<dbReference type="PANTHER" id="PTHR20910:SF1">
    <property type="entry name" value="SUPEROXIDE DISMUTASE COPPER_ZINC BINDING DOMAIN-CONTAINING PROTEIN"/>
    <property type="match status" value="1"/>
</dbReference>
<evidence type="ECO:0000256" key="5">
    <source>
        <dbReference type="ARBA" id="ARBA00022525"/>
    </source>
</evidence>
<accession>A0A165JPS5</accession>
<evidence type="ECO:0000256" key="3">
    <source>
        <dbReference type="ARBA" id="ARBA00010457"/>
    </source>
</evidence>
<comment type="similarity">
    <text evidence="3">Belongs to the Cu-Zn superoxide dismutase family.</text>
</comment>
<dbReference type="GO" id="GO:0046872">
    <property type="term" value="F:metal ion binding"/>
    <property type="evidence" value="ECO:0007669"/>
    <property type="project" value="InterPro"/>
</dbReference>
<evidence type="ECO:0000313" key="10">
    <source>
        <dbReference type="Proteomes" id="UP000076632"/>
    </source>
</evidence>
<dbReference type="RefSeq" id="XP_018192048.1">
    <property type="nucleotide sequence ID" value="XM_018334628.1"/>
</dbReference>
<name>A0A165JPS5_XYLHT</name>
<dbReference type="GeneID" id="28899765"/>
<evidence type="ECO:0000313" key="9">
    <source>
        <dbReference type="EMBL" id="KZF26493.1"/>
    </source>
</evidence>
<dbReference type="InParanoid" id="A0A165JPS5"/>
<sequence>MRPAAILSAVAALGFGVVSAQSNTVPVTGLLGNATVVTDNPVGVAYHAALPTSNKTSVTGSVHAETSGNGTGVVFHVSISGLPTSGGPFLYHIHEDPVPANGSCTATEAHLDPFKRGETPPCDPSLPETCQVGDLSGKHGKINGTSFSASYTDLYASTNPELGSFFGNRSVVVHFANKTRITCANFVLMSNTTSPSATPTSSHPASFTNGAATVAHAAGSFATAGVVGLAGLVAAMLV</sequence>
<evidence type="ECO:0000256" key="2">
    <source>
        <dbReference type="ARBA" id="ARBA00004613"/>
    </source>
</evidence>
<dbReference type="SUPFAM" id="SSF49329">
    <property type="entry name" value="Cu,Zn superoxide dismutase-like"/>
    <property type="match status" value="1"/>
</dbReference>
<evidence type="ECO:0000256" key="4">
    <source>
        <dbReference type="ARBA" id="ARBA00012682"/>
    </source>
</evidence>
<dbReference type="GO" id="GO:0005576">
    <property type="term" value="C:extracellular region"/>
    <property type="evidence" value="ECO:0007669"/>
    <property type="project" value="UniProtKB-SubCell"/>
</dbReference>
<dbReference type="OMA" id="FTYHIHV"/>
<dbReference type="STRING" id="1328760.A0A165JPS5"/>
<dbReference type="InterPro" id="IPR053257">
    <property type="entry name" value="Cu-only_SOD"/>
</dbReference>
<evidence type="ECO:0000256" key="1">
    <source>
        <dbReference type="ARBA" id="ARBA00004196"/>
    </source>
</evidence>
<dbReference type="EMBL" id="KV407454">
    <property type="protein sequence ID" value="KZF26493.1"/>
    <property type="molecule type" value="Genomic_DNA"/>
</dbReference>
<proteinExistence type="inferred from homology"/>
<dbReference type="Gene3D" id="2.60.40.200">
    <property type="entry name" value="Superoxide dismutase, copper/zinc binding domain"/>
    <property type="match status" value="1"/>
</dbReference>
<dbReference type="InterPro" id="IPR036423">
    <property type="entry name" value="SOD-like_Cu/Zn_dom_sf"/>
</dbReference>
<dbReference type="FunFam" id="2.60.40.200:FF:000007">
    <property type="entry name" value="Cell surface Cu-only superoxide dismutase 5"/>
    <property type="match status" value="1"/>
</dbReference>
<evidence type="ECO:0000256" key="8">
    <source>
        <dbReference type="SAM" id="SignalP"/>
    </source>
</evidence>
<dbReference type="PANTHER" id="PTHR20910">
    <property type="entry name" value="AGAP001623-PA"/>
    <property type="match status" value="1"/>
</dbReference>
<dbReference type="OrthoDB" id="159229at2759"/>
<dbReference type="Proteomes" id="UP000076632">
    <property type="component" value="Unassembled WGS sequence"/>
</dbReference>
<keyword evidence="5" id="KW-0964">Secreted</keyword>
<dbReference type="EC" id="1.15.1.1" evidence="4"/>
<dbReference type="GO" id="GO:0004784">
    <property type="term" value="F:superoxide dismutase activity"/>
    <property type="evidence" value="ECO:0007669"/>
    <property type="project" value="UniProtKB-EC"/>
</dbReference>
<gene>
    <name evidence="9" type="ORF">L228DRAFT_264881</name>
</gene>
<organism evidence="9 10">
    <name type="scientific">Xylona heveae (strain CBS 132557 / TC161)</name>
    <dbReference type="NCBI Taxonomy" id="1328760"/>
    <lineage>
        <taxon>Eukaryota</taxon>
        <taxon>Fungi</taxon>
        <taxon>Dikarya</taxon>
        <taxon>Ascomycota</taxon>
        <taxon>Pezizomycotina</taxon>
        <taxon>Xylonomycetes</taxon>
        <taxon>Xylonales</taxon>
        <taxon>Xylonaceae</taxon>
        <taxon>Xylona</taxon>
    </lineage>
</organism>
<keyword evidence="6" id="KW-0049">Antioxidant</keyword>
<feature type="chain" id="PRO_5007860281" description="superoxide dismutase" evidence="8">
    <location>
        <begin position="21"/>
        <end position="238"/>
    </location>
</feature>